<keyword evidence="4" id="KW-1134">Transmembrane beta strand</keyword>
<evidence type="ECO:0000256" key="2">
    <source>
        <dbReference type="ARBA" id="ARBA00007613"/>
    </source>
</evidence>
<name>A0A6L9E7M3_9FLAO</name>
<evidence type="ECO:0000256" key="9">
    <source>
        <dbReference type="SAM" id="SignalP"/>
    </source>
</evidence>
<evidence type="ECO:0000256" key="8">
    <source>
        <dbReference type="SAM" id="Coils"/>
    </source>
</evidence>
<dbReference type="AlphaFoldDB" id="A0A6L9E7M3"/>
<evidence type="ECO:0000256" key="5">
    <source>
        <dbReference type="ARBA" id="ARBA00022692"/>
    </source>
</evidence>
<dbReference type="PANTHER" id="PTHR30026:SF20">
    <property type="entry name" value="OUTER MEMBRANE PROTEIN TOLC"/>
    <property type="match status" value="1"/>
</dbReference>
<dbReference type="GO" id="GO:0009279">
    <property type="term" value="C:cell outer membrane"/>
    <property type="evidence" value="ECO:0007669"/>
    <property type="project" value="UniProtKB-SubCell"/>
</dbReference>
<keyword evidence="3" id="KW-0813">Transport</keyword>
<evidence type="ECO:0000313" key="11">
    <source>
        <dbReference type="Proteomes" id="UP000475249"/>
    </source>
</evidence>
<comment type="similarity">
    <text evidence="2">Belongs to the outer membrane factor (OMF) (TC 1.B.17) family.</text>
</comment>
<evidence type="ECO:0000256" key="7">
    <source>
        <dbReference type="ARBA" id="ARBA00023237"/>
    </source>
</evidence>
<comment type="caution">
    <text evidence="10">The sequence shown here is derived from an EMBL/GenBank/DDBJ whole genome shotgun (WGS) entry which is preliminary data.</text>
</comment>
<keyword evidence="6" id="KW-0472">Membrane</keyword>
<keyword evidence="8" id="KW-0175">Coiled coil</keyword>
<proteinExistence type="inferred from homology"/>
<dbReference type="InterPro" id="IPR051906">
    <property type="entry name" value="TolC-like"/>
</dbReference>
<evidence type="ECO:0000256" key="3">
    <source>
        <dbReference type="ARBA" id="ARBA00022448"/>
    </source>
</evidence>
<evidence type="ECO:0000256" key="1">
    <source>
        <dbReference type="ARBA" id="ARBA00004442"/>
    </source>
</evidence>
<dbReference type="PANTHER" id="PTHR30026">
    <property type="entry name" value="OUTER MEMBRANE PROTEIN TOLC"/>
    <property type="match status" value="1"/>
</dbReference>
<reference evidence="10 11" key="1">
    <citation type="submission" date="2020-01" db="EMBL/GenBank/DDBJ databases">
        <title>Bacteria diversity of Porities sp.</title>
        <authorList>
            <person name="Wang G."/>
        </authorList>
    </citation>
    <scope>NUCLEOTIDE SEQUENCE [LARGE SCALE GENOMIC DNA]</scope>
    <source>
        <strain evidence="10 11">R33</strain>
    </source>
</reference>
<evidence type="ECO:0000256" key="6">
    <source>
        <dbReference type="ARBA" id="ARBA00023136"/>
    </source>
</evidence>
<dbReference type="InterPro" id="IPR003423">
    <property type="entry name" value="OMP_efflux"/>
</dbReference>
<evidence type="ECO:0000313" key="10">
    <source>
        <dbReference type="EMBL" id="NAS10785.1"/>
    </source>
</evidence>
<keyword evidence="11" id="KW-1185">Reference proteome</keyword>
<feature type="coiled-coil region" evidence="8">
    <location>
        <begin position="340"/>
        <end position="371"/>
    </location>
</feature>
<dbReference type="SUPFAM" id="SSF56954">
    <property type="entry name" value="Outer membrane efflux proteins (OEP)"/>
    <property type="match status" value="1"/>
</dbReference>
<dbReference type="GO" id="GO:1990281">
    <property type="term" value="C:efflux pump complex"/>
    <property type="evidence" value="ECO:0007669"/>
    <property type="project" value="TreeGrafter"/>
</dbReference>
<keyword evidence="7" id="KW-0998">Cell outer membrane</keyword>
<comment type="subcellular location">
    <subcellularLocation>
        <location evidence="1">Cell outer membrane</location>
    </subcellularLocation>
</comment>
<organism evidence="10 11">
    <name type="scientific">Poritiphilus flavus</name>
    <dbReference type="NCBI Taxonomy" id="2697053"/>
    <lineage>
        <taxon>Bacteria</taxon>
        <taxon>Pseudomonadati</taxon>
        <taxon>Bacteroidota</taxon>
        <taxon>Flavobacteriia</taxon>
        <taxon>Flavobacteriales</taxon>
        <taxon>Flavobacteriaceae</taxon>
        <taxon>Poritiphilus</taxon>
    </lineage>
</organism>
<evidence type="ECO:0000256" key="4">
    <source>
        <dbReference type="ARBA" id="ARBA00022452"/>
    </source>
</evidence>
<dbReference type="Proteomes" id="UP000475249">
    <property type="component" value="Unassembled WGS sequence"/>
</dbReference>
<keyword evidence="5" id="KW-0812">Transmembrane</keyword>
<feature type="chain" id="PRO_5027055273" evidence="9">
    <location>
        <begin position="20"/>
        <end position="444"/>
    </location>
</feature>
<protein>
    <submittedName>
        <fullName evidence="10">TolC family protein</fullName>
    </submittedName>
</protein>
<keyword evidence="9" id="KW-0732">Signal</keyword>
<dbReference type="GO" id="GO:0015562">
    <property type="term" value="F:efflux transmembrane transporter activity"/>
    <property type="evidence" value="ECO:0007669"/>
    <property type="project" value="InterPro"/>
</dbReference>
<sequence>MRNLFFILVLLLTVNYTQAQEIPYSFSLEEAVAYALENNYNAINANRDIIDAQKQKWETIADGLPQISGAISYQNQLIQPVAQIPAEFFGGEPGDFEEVVFGQPQQATATATLTQQIFDGSYIVGVQATKAFMRYSQNNKEKTEQDVRQAVVEAYGNVLLATESVIILQNNKATLDKNLFETRKLFENGLGDEESVEQLQITLAGVNSQLKNAIRLREITLQMLNLNMGLPIDNRTELKESLDDLTQKQIDPTLTESEFNMENNVDYKLVLNLNEQRFYELKLAKSRALPTLNAFVNYGGNSFSDSFNFLSQGTQWFESSVLGFDLNIPLFSSFKRSASTQRAKIALEKAKTELTQTEERIRLQLENAKSDYILAIEEYGTSKENLDLAERIERKNQIKYSEGIASSFELRQAQTQLYTAQQEYLQSMVDVINRKTTLETILNN</sequence>
<dbReference type="Pfam" id="PF02321">
    <property type="entry name" value="OEP"/>
    <property type="match status" value="1"/>
</dbReference>
<gene>
    <name evidence="10" type="ORF">GTQ38_02155</name>
</gene>
<feature type="signal peptide" evidence="9">
    <location>
        <begin position="1"/>
        <end position="19"/>
    </location>
</feature>
<dbReference type="GO" id="GO:0015288">
    <property type="term" value="F:porin activity"/>
    <property type="evidence" value="ECO:0007669"/>
    <property type="project" value="TreeGrafter"/>
</dbReference>
<dbReference type="RefSeq" id="WP_161433572.1">
    <property type="nucleotide sequence ID" value="NZ_WXYO01000001.1"/>
</dbReference>
<dbReference type="Gene3D" id="1.20.1600.10">
    <property type="entry name" value="Outer membrane efflux proteins (OEP)"/>
    <property type="match status" value="1"/>
</dbReference>
<dbReference type="EMBL" id="WXYO01000001">
    <property type="protein sequence ID" value="NAS10785.1"/>
    <property type="molecule type" value="Genomic_DNA"/>
</dbReference>
<accession>A0A6L9E7M3</accession>